<keyword evidence="1" id="KW-0418">Kinase</keyword>
<protein>
    <submittedName>
        <fullName evidence="1">Uridine kinase</fullName>
    </submittedName>
</protein>
<keyword evidence="2" id="KW-1185">Reference proteome</keyword>
<organism evidence="1 2">
    <name type="scientific">Planococcus plakortidis</name>
    <dbReference type="NCBI Taxonomy" id="1038856"/>
    <lineage>
        <taxon>Bacteria</taxon>
        <taxon>Bacillati</taxon>
        <taxon>Bacillota</taxon>
        <taxon>Bacilli</taxon>
        <taxon>Bacillales</taxon>
        <taxon>Caryophanaceae</taxon>
        <taxon>Planococcus</taxon>
    </lineage>
</organism>
<reference evidence="1" key="1">
    <citation type="submission" date="2016-10" db="EMBL/GenBank/DDBJ databases">
        <authorList>
            <person name="See-Too W.S."/>
        </authorList>
    </citation>
    <scope>NUCLEOTIDE SEQUENCE [LARGE SCALE GENOMIC DNA]</scope>
    <source>
        <strain evidence="1">DSM 23997</strain>
    </source>
</reference>
<dbReference type="RefSeq" id="WP_068869870.1">
    <property type="nucleotide sequence ID" value="NZ_CP016539.2"/>
</dbReference>
<proteinExistence type="predicted"/>
<dbReference type="AlphaFoldDB" id="A0A1C7E9G4"/>
<dbReference type="OrthoDB" id="1420794at2"/>
<keyword evidence="1" id="KW-0808">Transferase</keyword>
<dbReference type="Gene3D" id="3.40.50.300">
    <property type="entry name" value="P-loop containing nucleotide triphosphate hydrolases"/>
    <property type="match status" value="1"/>
</dbReference>
<evidence type="ECO:0000313" key="2">
    <source>
        <dbReference type="Proteomes" id="UP000092650"/>
    </source>
</evidence>
<name>A0A1C7E9G4_9BACL</name>
<sequence length="197" mass="22776">MKNGILQLAAKIPVPEKGQRIVVGIDGLSRSGKTTIGNFLHGHYVEQGVPAVLIHLDDYIVERKRRYGTGTEPWKEYYGLQWDVEQLKRELFAPLRTANGLSLAAYDEATDQHRIERIALPEQAIIIIEGVFLQRDEWRAHFDFLCYVDSPRGERFNRESPDTQKKLEKFEQRYWKAEAHYLETVKPKASADHLISN</sequence>
<dbReference type="KEGG" id="ppla:BBI15_07645"/>
<dbReference type="Proteomes" id="UP000092650">
    <property type="component" value="Chromosome"/>
</dbReference>
<dbReference type="NCBIfam" id="NF005807">
    <property type="entry name" value="PRK07667.1"/>
    <property type="match status" value="1"/>
</dbReference>
<dbReference type="SUPFAM" id="SSF52540">
    <property type="entry name" value="P-loop containing nucleoside triphosphate hydrolases"/>
    <property type="match status" value="1"/>
</dbReference>
<dbReference type="STRING" id="1038856.BBI15_07645"/>
<accession>A0A1C7E9G4</accession>
<dbReference type="EMBL" id="CP016539">
    <property type="protein sequence ID" value="ANU20097.1"/>
    <property type="molecule type" value="Genomic_DNA"/>
</dbReference>
<evidence type="ECO:0000313" key="1">
    <source>
        <dbReference type="EMBL" id="ANU20097.1"/>
    </source>
</evidence>
<gene>
    <name evidence="1" type="ORF">BBI15_07645</name>
</gene>
<dbReference type="InterPro" id="IPR027417">
    <property type="entry name" value="P-loop_NTPase"/>
</dbReference>
<dbReference type="GO" id="GO:0016301">
    <property type="term" value="F:kinase activity"/>
    <property type="evidence" value="ECO:0007669"/>
    <property type="project" value="UniProtKB-KW"/>
</dbReference>